<protein>
    <recommendedName>
        <fullName evidence="5">Single-stranded DNA-binding protein</fullName>
    </recommendedName>
</protein>
<name>S6ARR9_METRE</name>
<dbReference type="HOGENOM" id="CLU_182272_0_0_6"/>
<evidence type="ECO:0000313" key="3">
    <source>
        <dbReference type="EMBL" id="BAN48660.1"/>
    </source>
</evidence>
<dbReference type="PATRIC" id="fig|1245471.3.peg.2936"/>
<keyword evidence="4" id="KW-1185">Reference proteome</keyword>
<dbReference type="Pfam" id="PF17878">
    <property type="entry name" value="ssDBP"/>
    <property type="match status" value="1"/>
</dbReference>
<dbReference type="AlphaFoldDB" id="S6ARR9"/>
<organism evidence="1 4">
    <name type="scientific">Metapseudomonas resinovorans NBRC 106553</name>
    <dbReference type="NCBI Taxonomy" id="1245471"/>
    <lineage>
        <taxon>Bacteria</taxon>
        <taxon>Pseudomonadati</taxon>
        <taxon>Pseudomonadota</taxon>
        <taxon>Gammaproteobacteria</taxon>
        <taxon>Pseudomonadales</taxon>
        <taxon>Pseudomonadaceae</taxon>
        <taxon>Metapseudomonas</taxon>
    </lineage>
</organism>
<dbReference type="STRING" id="1245471.PCA10_29060"/>
<dbReference type="OrthoDB" id="6985391at2"/>
<dbReference type="EMBL" id="AP013068">
    <property type="protein sequence ID" value="BAN48638.1"/>
    <property type="molecule type" value="Genomic_DNA"/>
</dbReference>
<evidence type="ECO:0000313" key="1">
    <source>
        <dbReference type="EMBL" id="BAN48638.1"/>
    </source>
</evidence>
<dbReference type="EMBL" id="AP013068">
    <property type="protein sequence ID" value="BAN48660.1"/>
    <property type="molecule type" value="Genomic_DNA"/>
</dbReference>
<reference evidence="1 4" key="1">
    <citation type="journal article" date="2013" name="Genome Announc.">
        <title>Complete Genome Sequence of the Carbazole Degrader Pseudomonas resinovorans Strain CA10 (NBRC 106553).</title>
        <authorList>
            <person name="Shintani M."/>
            <person name="Hosoyama A."/>
            <person name="Ohji S."/>
            <person name="Tsuchikane K."/>
            <person name="Takarada H."/>
            <person name="Yamazoe A."/>
            <person name="Fujita N."/>
            <person name="Nojiri H."/>
        </authorList>
    </citation>
    <scope>NUCLEOTIDE SEQUENCE [LARGE SCALE GENOMIC DNA]</scope>
    <source>
        <strain evidence="1 4">NBRC 106553</strain>
    </source>
</reference>
<evidence type="ECO:0000313" key="2">
    <source>
        <dbReference type="EMBL" id="BAN48649.1"/>
    </source>
</evidence>
<dbReference type="EMBL" id="AP013068">
    <property type="protein sequence ID" value="BAN48649.1"/>
    <property type="molecule type" value="Genomic_DNA"/>
</dbReference>
<dbReference type="Proteomes" id="UP000015503">
    <property type="component" value="Chromosome"/>
</dbReference>
<dbReference type="KEGG" id="pre:PCA10_29060"/>
<proteinExistence type="predicted"/>
<dbReference type="Gene3D" id="2.40.50.140">
    <property type="entry name" value="Nucleic acid-binding proteins"/>
    <property type="match status" value="1"/>
</dbReference>
<dbReference type="eggNOG" id="ENOG5030GXP">
    <property type="taxonomic scope" value="Bacteria"/>
</dbReference>
<dbReference type="SUPFAM" id="SSF50249">
    <property type="entry name" value="Nucleic acid-binding proteins"/>
    <property type="match status" value="1"/>
</dbReference>
<dbReference type="KEGG" id="pre:PCA10_29280"/>
<dbReference type="RefSeq" id="WP_016492806.1">
    <property type="nucleotide sequence ID" value="NC_021499.1"/>
</dbReference>
<gene>
    <name evidence="1" type="ORF">PCA10_29060</name>
    <name evidence="2" type="ORF">PCA10_29170</name>
    <name evidence="3" type="ORF">PCA10_29280</name>
</gene>
<evidence type="ECO:0000313" key="4">
    <source>
        <dbReference type="Proteomes" id="UP000015503"/>
    </source>
</evidence>
<dbReference type="InterPro" id="IPR012340">
    <property type="entry name" value="NA-bd_OB-fold"/>
</dbReference>
<evidence type="ECO:0008006" key="5">
    <source>
        <dbReference type="Google" id="ProtNLM"/>
    </source>
</evidence>
<dbReference type="InterPro" id="IPR040905">
    <property type="entry name" value="SS_DBP_Pseudomonas"/>
</dbReference>
<accession>S6ARR9</accession>
<sequence>MSNVTIKVSITASCTYRSGTSGAGKPYTMAEAYAHLPGCDFPQKFSYYCRSEQEVLPTGDYEVPLKGEVKDGRVVFDLDPRQGRRVSSEIRQAPAAAPKAAGA</sequence>
<dbReference type="KEGG" id="pre:PCA10_29170"/>